<sequence length="325" mass="33967">MSDNRGDARRSGRRWLLTVAGLAGLGAVAAVVAIWHLPAWMYPAAGDAEARATLQGGLLTATAALTAVAGGLIALDETRQANAETKRANEAADVRERAANANTHVREFYATAISLLGSDTLDVRLGGLYALERIAVDSPADHRIVVEVLSAFVREHARPPESDPAGTPPPPIPAQDRPPATDVQTALSVLGRLPTREGIPRADLADAHLPASRLDGANLSGARLSRTNLAGSTLLGTNLSGARLHSANLTGVWLADADLTEADLCWTDLTHANLHGVDLTGARLDGESPWHGPAVVTSEQVAEAKGNADTALPPGVDRPTEWTQP</sequence>
<dbReference type="EMBL" id="JAEACQ010000123">
    <property type="protein sequence ID" value="MBL7626095.1"/>
    <property type="molecule type" value="Genomic_DNA"/>
</dbReference>
<keyword evidence="2" id="KW-0812">Transmembrane</keyword>
<keyword evidence="2" id="KW-1133">Transmembrane helix</keyword>
<dbReference type="InterPro" id="IPR051082">
    <property type="entry name" value="Pentapeptide-BTB/POZ_domain"/>
</dbReference>
<dbReference type="Proteomes" id="UP000604475">
    <property type="component" value="Unassembled WGS sequence"/>
</dbReference>
<evidence type="ECO:0000313" key="3">
    <source>
        <dbReference type="EMBL" id="MBL7626095.1"/>
    </source>
</evidence>
<reference evidence="3" key="1">
    <citation type="submission" date="2020-12" db="EMBL/GenBank/DDBJ databases">
        <title>Genomic characterization of non-nitrogen-fixing Frankia strains.</title>
        <authorList>
            <person name="Carlos-Shanley C."/>
            <person name="Guerra T."/>
            <person name="Hahn D."/>
        </authorList>
    </citation>
    <scope>NUCLEOTIDE SEQUENCE</scope>
    <source>
        <strain evidence="3">CN6</strain>
    </source>
</reference>
<evidence type="ECO:0000256" key="2">
    <source>
        <dbReference type="SAM" id="Phobius"/>
    </source>
</evidence>
<name>A0A937RBT0_9ACTN</name>
<keyword evidence="2" id="KW-0472">Membrane</keyword>
<dbReference type="Pfam" id="PF00805">
    <property type="entry name" value="Pentapeptide"/>
    <property type="match status" value="2"/>
</dbReference>
<organism evidence="3 4">
    <name type="scientific">Frankia nepalensis</name>
    <dbReference type="NCBI Taxonomy" id="1836974"/>
    <lineage>
        <taxon>Bacteria</taxon>
        <taxon>Bacillati</taxon>
        <taxon>Actinomycetota</taxon>
        <taxon>Actinomycetes</taxon>
        <taxon>Frankiales</taxon>
        <taxon>Frankiaceae</taxon>
        <taxon>Frankia</taxon>
    </lineage>
</organism>
<feature type="region of interest" description="Disordered" evidence="1">
    <location>
        <begin position="301"/>
        <end position="325"/>
    </location>
</feature>
<evidence type="ECO:0000256" key="1">
    <source>
        <dbReference type="SAM" id="MobiDB-lite"/>
    </source>
</evidence>
<dbReference type="PANTHER" id="PTHR14136:SF17">
    <property type="entry name" value="BTB_POZ DOMAIN-CONTAINING PROTEIN KCTD9"/>
    <property type="match status" value="1"/>
</dbReference>
<keyword evidence="4" id="KW-1185">Reference proteome</keyword>
<dbReference type="AlphaFoldDB" id="A0A937RBT0"/>
<proteinExistence type="predicted"/>
<feature type="transmembrane region" description="Helical" evidence="2">
    <location>
        <begin position="15"/>
        <end position="37"/>
    </location>
</feature>
<dbReference type="PANTHER" id="PTHR14136">
    <property type="entry name" value="BTB_POZ DOMAIN-CONTAINING PROTEIN KCTD9"/>
    <property type="match status" value="1"/>
</dbReference>
<dbReference type="Gene3D" id="2.160.20.80">
    <property type="entry name" value="E3 ubiquitin-protein ligase SopA"/>
    <property type="match status" value="1"/>
</dbReference>
<feature type="region of interest" description="Disordered" evidence="1">
    <location>
        <begin position="157"/>
        <end position="181"/>
    </location>
</feature>
<protein>
    <submittedName>
        <fullName evidence="3">Pentapeptide repeat-containing protein</fullName>
    </submittedName>
</protein>
<gene>
    <name evidence="3" type="ORF">I7412_02670</name>
</gene>
<dbReference type="SUPFAM" id="SSF141571">
    <property type="entry name" value="Pentapeptide repeat-like"/>
    <property type="match status" value="1"/>
</dbReference>
<feature type="transmembrane region" description="Helical" evidence="2">
    <location>
        <begin position="57"/>
        <end position="75"/>
    </location>
</feature>
<evidence type="ECO:0000313" key="4">
    <source>
        <dbReference type="Proteomes" id="UP000604475"/>
    </source>
</evidence>
<accession>A0A937RBT0</accession>
<comment type="caution">
    <text evidence="3">The sequence shown here is derived from an EMBL/GenBank/DDBJ whole genome shotgun (WGS) entry which is preliminary data.</text>
</comment>
<dbReference type="InterPro" id="IPR001646">
    <property type="entry name" value="5peptide_repeat"/>
</dbReference>